<dbReference type="RefSeq" id="WP_170035129.1">
    <property type="nucleotide sequence ID" value="NZ_JABDTL010000001.1"/>
</dbReference>
<accession>A0A841H4E5</accession>
<dbReference type="EMBL" id="JACHIA010000021">
    <property type="protein sequence ID" value="MBB6073095.1"/>
    <property type="molecule type" value="Genomic_DNA"/>
</dbReference>
<name>A0A841H4E5_9BACT</name>
<comment type="caution">
    <text evidence="2">The sequence shown here is derived from an EMBL/GenBank/DDBJ whole genome shotgun (WGS) entry which is preliminary data.</text>
</comment>
<reference evidence="2 3" key="1">
    <citation type="submission" date="2020-08" db="EMBL/GenBank/DDBJ databases">
        <title>Genomic Encyclopedia of Type Strains, Phase IV (KMG-IV): sequencing the most valuable type-strain genomes for metagenomic binning, comparative biology and taxonomic classification.</title>
        <authorList>
            <person name="Goeker M."/>
        </authorList>
    </citation>
    <scope>NUCLEOTIDE SEQUENCE [LARGE SCALE GENOMIC DNA]</scope>
    <source>
        <strain evidence="2 3">DSM 29007</strain>
    </source>
</reference>
<evidence type="ECO:0000313" key="3">
    <source>
        <dbReference type="Proteomes" id="UP000582837"/>
    </source>
</evidence>
<keyword evidence="3" id="KW-1185">Reference proteome</keyword>
<dbReference type="Proteomes" id="UP000582837">
    <property type="component" value="Unassembled WGS sequence"/>
</dbReference>
<feature type="compositionally biased region" description="Low complexity" evidence="1">
    <location>
        <begin position="67"/>
        <end position="78"/>
    </location>
</feature>
<evidence type="ECO:0008006" key="4">
    <source>
        <dbReference type="Google" id="ProtNLM"/>
    </source>
</evidence>
<dbReference type="AlphaFoldDB" id="A0A841H4E5"/>
<feature type="region of interest" description="Disordered" evidence="1">
    <location>
        <begin position="58"/>
        <end position="78"/>
    </location>
</feature>
<organism evidence="2 3">
    <name type="scientific">Longimicrobium terrae</name>
    <dbReference type="NCBI Taxonomy" id="1639882"/>
    <lineage>
        <taxon>Bacteria</taxon>
        <taxon>Pseudomonadati</taxon>
        <taxon>Gemmatimonadota</taxon>
        <taxon>Longimicrobiia</taxon>
        <taxon>Longimicrobiales</taxon>
        <taxon>Longimicrobiaceae</taxon>
        <taxon>Longimicrobium</taxon>
    </lineage>
</organism>
<evidence type="ECO:0000256" key="1">
    <source>
        <dbReference type="SAM" id="MobiDB-lite"/>
    </source>
</evidence>
<sequence>MHRVRVVRSFYAQSEPYVGRVGEVIGHWGADSNEDARDGYMVEFDDGTVIGVSENEVEEAADEGVPAEEGGAAPAAEA</sequence>
<evidence type="ECO:0000313" key="2">
    <source>
        <dbReference type="EMBL" id="MBB6073095.1"/>
    </source>
</evidence>
<protein>
    <recommendedName>
        <fullName evidence="4">DUF1918 domain-containing protein</fullName>
    </recommendedName>
</protein>
<gene>
    <name evidence="2" type="ORF">HNQ61_004762</name>
</gene>
<proteinExistence type="predicted"/>